<keyword evidence="3" id="KW-1185">Reference proteome</keyword>
<dbReference type="Gene3D" id="3.40.50.300">
    <property type="entry name" value="P-loop containing nucleotide triphosphate hydrolases"/>
    <property type="match status" value="2"/>
</dbReference>
<dbReference type="GO" id="GO:0016887">
    <property type="term" value="F:ATP hydrolysis activity"/>
    <property type="evidence" value="ECO:0007669"/>
    <property type="project" value="InterPro"/>
</dbReference>
<evidence type="ECO:0000313" key="2">
    <source>
        <dbReference type="EMBL" id="SCF31006.1"/>
    </source>
</evidence>
<proteinExistence type="predicted"/>
<dbReference type="InterPro" id="IPR003959">
    <property type="entry name" value="ATPase_AAA_core"/>
</dbReference>
<gene>
    <name evidence="2" type="ORF">GA0070612_6255</name>
</gene>
<protein>
    <recommendedName>
        <fullName evidence="1">ATPase AAA-type core domain-containing protein</fullName>
    </recommendedName>
</protein>
<evidence type="ECO:0000259" key="1">
    <source>
        <dbReference type="Pfam" id="PF13304"/>
    </source>
</evidence>
<dbReference type="Pfam" id="PF13304">
    <property type="entry name" value="AAA_21"/>
    <property type="match status" value="1"/>
</dbReference>
<evidence type="ECO:0000313" key="3">
    <source>
        <dbReference type="Proteomes" id="UP000198224"/>
    </source>
</evidence>
<feature type="domain" description="ATPase AAA-type core" evidence="1">
    <location>
        <begin position="37"/>
        <end position="359"/>
    </location>
</feature>
<dbReference type="SUPFAM" id="SSF52540">
    <property type="entry name" value="P-loop containing nucleoside triphosphate hydrolases"/>
    <property type="match status" value="1"/>
</dbReference>
<dbReference type="AlphaFoldDB" id="A0A1C4ZDT5"/>
<accession>A0A1C4ZDT5</accession>
<dbReference type="GO" id="GO:0005524">
    <property type="term" value="F:ATP binding"/>
    <property type="evidence" value="ECO:0007669"/>
    <property type="project" value="InterPro"/>
</dbReference>
<reference evidence="3" key="1">
    <citation type="submission" date="2016-06" db="EMBL/GenBank/DDBJ databases">
        <authorList>
            <person name="Varghese N."/>
            <person name="Submissions Spin"/>
        </authorList>
    </citation>
    <scope>NUCLEOTIDE SEQUENCE [LARGE SCALE GENOMIC DNA]</scope>
    <source>
        <strain evidence="3">DSM 45160</strain>
    </source>
</reference>
<dbReference type="Proteomes" id="UP000198224">
    <property type="component" value="Chromosome I"/>
</dbReference>
<name>A0A1C4ZDT5_9ACTN</name>
<dbReference type="InterPro" id="IPR027417">
    <property type="entry name" value="P-loop_NTPase"/>
</dbReference>
<dbReference type="RefSeq" id="WP_088991126.1">
    <property type="nucleotide sequence ID" value="NZ_LT607409.1"/>
</dbReference>
<organism evidence="2 3">
    <name type="scientific">Micromonospora chokoriensis</name>
    <dbReference type="NCBI Taxonomy" id="356851"/>
    <lineage>
        <taxon>Bacteria</taxon>
        <taxon>Bacillati</taxon>
        <taxon>Actinomycetota</taxon>
        <taxon>Actinomycetes</taxon>
        <taxon>Micromonosporales</taxon>
        <taxon>Micromonosporaceae</taxon>
        <taxon>Micromonospora</taxon>
    </lineage>
</organism>
<dbReference type="PANTHER" id="PTHR40396">
    <property type="entry name" value="ATPASE-LIKE PROTEIN"/>
    <property type="match status" value="1"/>
</dbReference>
<dbReference type="PANTHER" id="PTHR40396:SF1">
    <property type="entry name" value="ATPASE AAA-TYPE CORE DOMAIN-CONTAINING PROTEIN"/>
    <property type="match status" value="1"/>
</dbReference>
<sequence length="437" mass="49149">MLLSFRFANHRSFRDEQQLNLTPAYRTDEHEHAVRVAGIFGANASGKSNCLDALAFMRRFVIFSDRDVEPGLGVAREPYLMTAEALEAPSHYVVDLDLNGVRHTYGFTLDNDAVLDEWLYHYPLKRKRRVFERNGDTFAWGEDSNQRLLLERIAEVTAPTALFVSTVVRFDHRQAAPEGDPLRAVYRWFQRMFTRSQPHVGGSYRSGWPQSDASRRTLVELLRAADVGIVDVVEVATTVTDEQPALFRPSDLAANERRMLRNARNRASRERRRLTFAHQGPAGEVQFELAEESTGTQQLLGLAIEAADVLSQGGTMCVDEIDASLHPLLTAKLIGLFQSAASNPRHSQLIFTSHDAALLGTIDTEEILHRDEIWFAEKDADGASTLYPLTEFKPRKEGENRQRRYLNGNYGAVPDLSTYLFEQALAARGPVDGEVTD</sequence>
<dbReference type="EMBL" id="LT607409">
    <property type="protein sequence ID" value="SCF31006.1"/>
    <property type="molecule type" value="Genomic_DNA"/>
</dbReference>